<dbReference type="EMBL" id="AKKV01000036">
    <property type="protein sequence ID" value="EIT84312.1"/>
    <property type="molecule type" value="Genomic_DNA"/>
</dbReference>
<comment type="caution">
    <text evidence="8">The sequence shown here is derived from an EMBL/GenBank/DDBJ whole genome shotgun (WGS) entry which is preliminary data.</text>
</comment>
<dbReference type="OrthoDB" id="5148831at2"/>
<feature type="transmembrane region" description="Helical" evidence="6">
    <location>
        <begin position="201"/>
        <end position="222"/>
    </location>
</feature>
<keyword evidence="4 6" id="KW-1133">Transmembrane helix</keyword>
<dbReference type="Proteomes" id="UP000004080">
    <property type="component" value="Unassembled WGS sequence"/>
</dbReference>
<feature type="domain" description="EamA" evidence="7">
    <location>
        <begin position="144"/>
        <end position="271"/>
    </location>
</feature>
<accession>I8AFA3</accession>
<dbReference type="SUPFAM" id="SSF103481">
    <property type="entry name" value="Multidrug resistance efflux transporter EmrE"/>
    <property type="match status" value="2"/>
</dbReference>
<dbReference type="InterPro" id="IPR000620">
    <property type="entry name" value="EamA_dom"/>
</dbReference>
<organism evidence="8 9">
    <name type="scientific">Fictibacillus macauensis ZFHKF-1</name>
    <dbReference type="NCBI Taxonomy" id="1196324"/>
    <lineage>
        <taxon>Bacteria</taxon>
        <taxon>Bacillati</taxon>
        <taxon>Bacillota</taxon>
        <taxon>Bacilli</taxon>
        <taxon>Bacillales</taxon>
        <taxon>Fictibacillaceae</taxon>
        <taxon>Fictibacillus</taxon>
    </lineage>
</organism>
<dbReference type="PANTHER" id="PTHR22911:SF6">
    <property type="entry name" value="SOLUTE CARRIER FAMILY 35 MEMBER G1"/>
    <property type="match status" value="1"/>
</dbReference>
<feature type="transmembrane region" description="Helical" evidence="6">
    <location>
        <begin position="115"/>
        <end position="133"/>
    </location>
</feature>
<proteinExistence type="inferred from homology"/>
<reference evidence="8 9" key="1">
    <citation type="journal article" date="2012" name="J. Bacteriol.">
        <title>Genome of Bacillus macauensis ZFHKF-1, a Long-Chain-Forming Bacterium.</title>
        <authorList>
            <person name="Cai L."/>
            <person name="Zhang T."/>
        </authorList>
    </citation>
    <scope>NUCLEOTIDE SEQUENCE [LARGE SCALE GENOMIC DNA]</scope>
    <source>
        <strain evidence="8 9">ZFHKF-1</strain>
    </source>
</reference>
<feature type="transmembrane region" description="Helical" evidence="6">
    <location>
        <begin position="255"/>
        <end position="274"/>
    </location>
</feature>
<evidence type="ECO:0000313" key="8">
    <source>
        <dbReference type="EMBL" id="EIT84312.1"/>
    </source>
</evidence>
<dbReference type="STRING" id="1196324.A374_16038"/>
<name>I8AFA3_9BACL</name>
<dbReference type="AlphaFoldDB" id="I8AFA3"/>
<evidence type="ECO:0000256" key="5">
    <source>
        <dbReference type="ARBA" id="ARBA00023136"/>
    </source>
</evidence>
<dbReference type="PATRIC" id="fig|1196324.3.peg.3281"/>
<keyword evidence="3 6" id="KW-0812">Transmembrane</keyword>
<dbReference type="RefSeq" id="WP_007203280.1">
    <property type="nucleotide sequence ID" value="NZ_AKKV01000036.1"/>
</dbReference>
<feature type="transmembrane region" description="Helical" evidence="6">
    <location>
        <begin position="229"/>
        <end position="249"/>
    </location>
</feature>
<evidence type="ECO:0000256" key="4">
    <source>
        <dbReference type="ARBA" id="ARBA00022989"/>
    </source>
</evidence>
<keyword evidence="9" id="KW-1185">Reference proteome</keyword>
<dbReference type="PANTHER" id="PTHR22911">
    <property type="entry name" value="ACYL-MALONYL CONDENSING ENZYME-RELATED"/>
    <property type="match status" value="1"/>
</dbReference>
<gene>
    <name evidence="8" type="ORF">A374_16038</name>
</gene>
<evidence type="ECO:0000313" key="9">
    <source>
        <dbReference type="Proteomes" id="UP000004080"/>
    </source>
</evidence>
<evidence type="ECO:0000256" key="1">
    <source>
        <dbReference type="ARBA" id="ARBA00004127"/>
    </source>
</evidence>
<comment type="subcellular location">
    <subcellularLocation>
        <location evidence="1">Endomembrane system</location>
        <topology evidence="1">Multi-pass membrane protein</topology>
    </subcellularLocation>
</comment>
<evidence type="ECO:0000256" key="6">
    <source>
        <dbReference type="SAM" id="Phobius"/>
    </source>
</evidence>
<evidence type="ECO:0000256" key="2">
    <source>
        <dbReference type="ARBA" id="ARBA00007362"/>
    </source>
</evidence>
<dbReference type="Gene3D" id="1.10.3730.20">
    <property type="match status" value="2"/>
</dbReference>
<sequence length="290" mass="31960">MYYFVTLLAASCYAGMTICMKIASQSADGATMTFVRYGFSFLIVLLLYGISGKPPIKTSVLPIHMLRSVLGVLMFGCYAWALRDLPVSNALSLNAAYPLFLPFLLFFFYREPLKLHRFLLIGLGFIGMIVIVRPQMEDYNLVASLVAILSAICSACANLTVQALRKTEASYTIVFYFFLLASLGSFGWMLATGIHVKNLPWLPLLGVALFGVLSQQLLSYVLKYLHATVVSMIMNSSIMVGMLGSWMVWGEQPRVLDVLGALILIASMMSLSVATKGVKAPCNKESQRQI</sequence>
<feature type="transmembrane region" description="Helical" evidence="6">
    <location>
        <begin position="87"/>
        <end position="108"/>
    </location>
</feature>
<comment type="similarity">
    <text evidence="2">Belongs to the EamA transporter family.</text>
</comment>
<feature type="transmembrane region" description="Helical" evidence="6">
    <location>
        <begin position="29"/>
        <end position="48"/>
    </location>
</feature>
<dbReference type="GO" id="GO:0016020">
    <property type="term" value="C:membrane"/>
    <property type="evidence" value="ECO:0007669"/>
    <property type="project" value="UniProtKB-SubCell"/>
</dbReference>
<dbReference type="Pfam" id="PF00892">
    <property type="entry name" value="EamA"/>
    <property type="match status" value="2"/>
</dbReference>
<keyword evidence="5 6" id="KW-0472">Membrane</keyword>
<protein>
    <submittedName>
        <fullName evidence="8">Drug-metabolite transporter superfamily protein</fullName>
    </submittedName>
</protein>
<feature type="transmembrane region" description="Helical" evidence="6">
    <location>
        <begin position="173"/>
        <end position="195"/>
    </location>
</feature>
<evidence type="ECO:0000256" key="3">
    <source>
        <dbReference type="ARBA" id="ARBA00022692"/>
    </source>
</evidence>
<feature type="domain" description="EamA" evidence="7">
    <location>
        <begin position="3"/>
        <end position="132"/>
    </location>
</feature>
<dbReference type="InterPro" id="IPR037185">
    <property type="entry name" value="EmrE-like"/>
</dbReference>
<dbReference type="eggNOG" id="COG0697">
    <property type="taxonomic scope" value="Bacteria"/>
</dbReference>
<evidence type="ECO:0000259" key="7">
    <source>
        <dbReference type="Pfam" id="PF00892"/>
    </source>
</evidence>
<feature type="transmembrane region" description="Helical" evidence="6">
    <location>
        <begin position="60"/>
        <end position="81"/>
    </location>
</feature>
<feature type="transmembrane region" description="Helical" evidence="6">
    <location>
        <begin position="139"/>
        <end position="161"/>
    </location>
</feature>